<accession>A0ABN2D3P3</accession>
<protein>
    <recommendedName>
        <fullName evidence="3">GNAT family N-acetyltransferase</fullName>
    </recommendedName>
</protein>
<evidence type="ECO:0000313" key="2">
    <source>
        <dbReference type="Proteomes" id="UP001501470"/>
    </source>
</evidence>
<proteinExistence type="predicted"/>
<evidence type="ECO:0008006" key="3">
    <source>
        <dbReference type="Google" id="ProtNLM"/>
    </source>
</evidence>
<organism evidence="1 2">
    <name type="scientific">Dactylosporangium maewongense</name>
    <dbReference type="NCBI Taxonomy" id="634393"/>
    <lineage>
        <taxon>Bacteria</taxon>
        <taxon>Bacillati</taxon>
        <taxon>Actinomycetota</taxon>
        <taxon>Actinomycetes</taxon>
        <taxon>Micromonosporales</taxon>
        <taxon>Micromonosporaceae</taxon>
        <taxon>Dactylosporangium</taxon>
    </lineage>
</organism>
<evidence type="ECO:0000313" key="1">
    <source>
        <dbReference type="EMBL" id="GAA1567799.1"/>
    </source>
</evidence>
<dbReference type="RefSeq" id="WP_344513531.1">
    <property type="nucleotide sequence ID" value="NZ_BAAAQD010000039.1"/>
</dbReference>
<dbReference type="EMBL" id="BAAAQD010000039">
    <property type="protein sequence ID" value="GAA1567799.1"/>
    <property type="molecule type" value="Genomic_DNA"/>
</dbReference>
<dbReference type="Proteomes" id="UP001501470">
    <property type="component" value="Unassembled WGS sequence"/>
</dbReference>
<reference evidence="1 2" key="1">
    <citation type="journal article" date="2019" name="Int. J. Syst. Evol. Microbiol.">
        <title>The Global Catalogue of Microorganisms (GCM) 10K type strain sequencing project: providing services to taxonomists for standard genome sequencing and annotation.</title>
        <authorList>
            <consortium name="The Broad Institute Genomics Platform"/>
            <consortium name="The Broad Institute Genome Sequencing Center for Infectious Disease"/>
            <person name="Wu L."/>
            <person name="Ma J."/>
        </authorList>
    </citation>
    <scope>NUCLEOTIDE SEQUENCE [LARGE SCALE GENOMIC DNA]</scope>
    <source>
        <strain evidence="1 2">JCM 15933</strain>
    </source>
</reference>
<gene>
    <name evidence="1" type="ORF">GCM10009827_106900</name>
</gene>
<keyword evidence="2" id="KW-1185">Reference proteome</keyword>
<name>A0ABN2D3P3_9ACTN</name>
<sequence>MSRVELVRVLEAARALLARPGNDFTWSSFVDSAAAVEEFDNAMAAVLAGGTPVGLSILFAPTGPIQEVAISSGWGDAFLELAGRFDTAVAGE</sequence>
<comment type="caution">
    <text evidence="1">The sequence shown here is derived from an EMBL/GenBank/DDBJ whole genome shotgun (WGS) entry which is preliminary data.</text>
</comment>